<evidence type="ECO:0000256" key="1">
    <source>
        <dbReference type="ARBA" id="ARBA00004123"/>
    </source>
</evidence>
<comment type="caution">
    <text evidence="6">The sequence shown here is derived from an EMBL/GenBank/DDBJ whole genome shotgun (WGS) entry which is preliminary data.</text>
</comment>
<keyword evidence="4" id="KW-0539">Nucleus</keyword>
<keyword evidence="2" id="KW-0805">Transcription regulation</keyword>
<dbReference type="GO" id="GO:0006357">
    <property type="term" value="P:regulation of transcription by RNA polymerase II"/>
    <property type="evidence" value="ECO:0007669"/>
    <property type="project" value="TreeGrafter"/>
</dbReference>
<reference evidence="6" key="1">
    <citation type="submission" date="2020-05" db="EMBL/GenBank/DDBJ databases">
        <title>WGS assembly of Panicum virgatum.</title>
        <authorList>
            <person name="Lovell J.T."/>
            <person name="Jenkins J."/>
            <person name="Shu S."/>
            <person name="Juenger T.E."/>
            <person name="Schmutz J."/>
        </authorList>
    </citation>
    <scope>NUCLEOTIDE SEQUENCE</scope>
    <source>
        <strain evidence="6">AP13</strain>
    </source>
</reference>
<dbReference type="CDD" id="cd22933">
    <property type="entry name" value="HFD_HFI1"/>
    <property type="match status" value="1"/>
</dbReference>
<organism evidence="6 7">
    <name type="scientific">Panicum virgatum</name>
    <name type="common">Blackwell switchgrass</name>
    <dbReference type="NCBI Taxonomy" id="38727"/>
    <lineage>
        <taxon>Eukaryota</taxon>
        <taxon>Viridiplantae</taxon>
        <taxon>Streptophyta</taxon>
        <taxon>Embryophyta</taxon>
        <taxon>Tracheophyta</taxon>
        <taxon>Spermatophyta</taxon>
        <taxon>Magnoliopsida</taxon>
        <taxon>Liliopsida</taxon>
        <taxon>Poales</taxon>
        <taxon>Poaceae</taxon>
        <taxon>PACMAD clade</taxon>
        <taxon>Panicoideae</taxon>
        <taxon>Panicodae</taxon>
        <taxon>Paniceae</taxon>
        <taxon>Panicinae</taxon>
        <taxon>Panicum</taxon>
        <taxon>Panicum sect. Hiantes</taxon>
    </lineage>
</organism>
<evidence type="ECO:0000256" key="4">
    <source>
        <dbReference type="ARBA" id="ARBA00023242"/>
    </source>
</evidence>
<proteinExistence type="predicted"/>
<sequence>MAGELGIGGCNCMDTVREEAWPVAAPQQRQQPPVPQPQQQQNGRIDLKELKAQLEKRVGPDCSRRYFGYLNGYLSERLSRQDFEKLCLQILGRENLQLHNRLIRAVLYNAYQAKCPPPSSDMARPVGASVKKVSKAAEVLNACNGDARLLQVQGSRPIGTVQDHTLKNRMNNMGPNCRVTAAFNHNQVAHGVSGSLENGTPSPLELKRSVQFQQCEPAEPLAKHPRVEQLPSNNLLLQRSMSSTAEQSAEILKSPVRAPLGIPYCSASVGGARKIPPQPIGVSEDRFNSCFDHGGLSNTESLHRRMEKTAETLGLAGVTMDSAELLNSALDKYMKNLIRSSVQLIGGSVQRNARKGTPSYKQQAYGKQINGVLLPNHVHMQSSSGPSEATNEIRSNHLISINDFKVAMQLNPQQLGEDWPVLLEKICLCSSEEND</sequence>
<protein>
    <submittedName>
        <fullName evidence="6">Uncharacterized protein</fullName>
    </submittedName>
</protein>
<dbReference type="InterPro" id="IPR024738">
    <property type="entry name" value="Hfi1/Tada1"/>
</dbReference>
<evidence type="ECO:0000313" key="6">
    <source>
        <dbReference type="EMBL" id="KAG2569437.1"/>
    </source>
</evidence>
<dbReference type="EMBL" id="CM029050">
    <property type="protein sequence ID" value="KAG2569437.1"/>
    <property type="molecule type" value="Genomic_DNA"/>
</dbReference>
<dbReference type="GO" id="GO:0005634">
    <property type="term" value="C:nucleus"/>
    <property type="evidence" value="ECO:0007669"/>
    <property type="project" value="UniProtKB-SubCell"/>
</dbReference>
<feature type="compositionally biased region" description="Low complexity" evidence="5">
    <location>
        <begin position="22"/>
        <end position="41"/>
    </location>
</feature>
<gene>
    <name evidence="6" type="ORF">PVAP13_7NG391600</name>
</gene>
<dbReference type="Proteomes" id="UP000823388">
    <property type="component" value="Chromosome 7N"/>
</dbReference>
<dbReference type="GO" id="GO:0000124">
    <property type="term" value="C:SAGA complex"/>
    <property type="evidence" value="ECO:0007669"/>
    <property type="project" value="TreeGrafter"/>
</dbReference>
<keyword evidence="7" id="KW-1185">Reference proteome</keyword>
<name>A0A8T0Q3E2_PANVG</name>
<evidence type="ECO:0000313" key="7">
    <source>
        <dbReference type="Proteomes" id="UP000823388"/>
    </source>
</evidence>
<comment type="subcellular location">
    <subcellularLocation>
        <location evidence="1">Nucleus</location>
    </subcellularLocation>
</comment>
<evidence type="ECO:0000256" key="3">
    <source>
        <dbReference type="ARBA" id="ARBA00023163"/>
    </source>
</evidence>
<dbReference type="GO" id="GO:0003713">
    <property type="term" value="F:transcription coactivator activity"/>
    <property type="evidence" value="ECO:0007669"/>
    <property type="project" value="TreeGrafter"/>
</dbReference>
<dbReference type="Pfam" id="PF12767">
    <property type="entry name" value="SAGA-Tad1"/>
    <property type="match status" value="1"/>
</dbReference>
<evidence type="ECO:0000256" key="2">
    <source>
        <dbReference type="ARBA" id="ARBA00023015"/>
    </source>
</evidence>
<accession>A0A8T0Q3E2</accession>
<feature type="region of interest" description="Disordered" evidence="5">
    <location>
        <begin position="21"/>
        <end position="43"/>
    </location>
</feature>
<dbReference type="PANTHER" id="PTHR21277:SF5">
    <property type="entry name" value="TRANSCRIPTIONAL ADAPTER 1"/>
    <property type="match status" value="1"/>
</dbReference>
<dbReference type="AlphaFoldDB" id="A0A8T0Q3E2"/>
<evidence type="ECO:0000256" key="5">
    <source>
        <dbReference type="SAM" id="MobiDB-lite"/>
    </source>
</evidence>
<dbReference type="PANTHER" id="PTHR21277">
    <property type="entry name" value="TRANSCRIPTIONAL ADAPTER 1"/>
    <property type="match status" value="1"/>
</dbReference>
<keyword evidence="3" id="KW-0804">Transcription</keyword>